<evidence type="ECO:0000313" key="1">
    <source>
        <dbReference type="EMBL" id="KAK4306032.1"/>
    </source>
</evidence>
<organism evidence="1 2">
    <name type="scientific">Petrolisthes manimaculis</name>
    <dbReference type="NCBI Taxonomy" id="1843537"/>
    <lineage>
        <taxon>Eukaryota</taxon>
        <taxon>Metazoa</taxon>
        <taxon>Ecdysozoa</taxon>
        <taxon>Arthropoda</taxon>
        <taxon>Crustacea</taxon>
        <taxon>Multicrustacea</taxon>
        <taxon>Malacostraca</taxon>
        <taxon>Eumalacostraca</taxon>
        <taxon>Eucarida</taxon>
        <taxon>Decapoda</taxon>
        <taxon>Pleocyemata</taxon>
        <taxon>Anomura</taxon>
        <taxon>Galatheoidea</taxon>
        <taxon>Porcellanidae</taxon>
        <taxon>Petrolisthes</taxon>
    </lineage>
</organism>
<dbReference type="Proteomes" id="UP001292094">
    <property type="component" value="Unassembled WGS sequence"/>
</dbReference>
<accession>A0AAE1U1H2</accession>
<keyword evidence="2" id="KW-1185">Reference proteome</keyword>
<protein>
    <submittedName>
        <fullName evidence="1">Uncharacterized protein</fullName>
    </submittedName>
</protein>
<comment type="caution">
    <text evidence="1">The sequence shown here is derived from an EMBL/GenBank/DDBJ whole genome shotgun (WGS) entry which is preliminary data.</text>
</comment>
<reference evidence="1" key="1">
    <citation type="submission" date="2023-11" db="EMBL/GenBank/DDBJ databases">
        <title>Genome assemblies of two species of porcelain crab, Petrolisthes cinctipes and Petrolisthes manimaculis (Anomura: Porcellanidae).</title>
        <authorList>
            <person name="Angst P."/>
        </authorList>
    </citation>
    <scope>NUCLEOTIDE SEQUENCE</scope>
    <source>
        <strain evidence="1">PB745_02</strain>
        <tissue evidence="1">Gill</tissue>
    </source>
</reference>
<dbReference type="AlphaFoldDB" id="A0AAE1U1H2"/>
<dbReference type="EMBL" id="JAWZYT010002193">
    <property type="protein sequence ID" value="KAK4306032.1"/>
    <property type="molecule type" value="Genomic_DNA"/>
</dbReference>
<evidence type="ECO:0000313" key="2">
    <source>
        <dbReference type="Proteomes" id="UP001292094"/>
    </source>
</evidence>
<name>A0AAE1U1H2_9EUCA</name>
<gene>
    <name evidence="1" type="ORF">Pmani_022115</name>
</gene>
<proteinExistence type="predicted"/>
<sequence length="121" mass="13345">MAFLRFTVRTQLDPITVTQLDPITVTPINNVYGTSISLTCPALPCPALRDDDLVTDCTYALSQCDRGGPPPPAAPSGVEWPMVPTRVSTIYRIHSFFVPYLVLHPLHLHSTPLHSTSQYTI</sequence>